<evidence type="ECO:0000259" key="13">
    <source>
        <dbReference type="PROSITE" id="PS50893"/>
    </source>
</evidence>
<evidence type="ECO:0000259" key="14">
    <source>
        <dbReference type="PROSITE" id="PS50929"/>
    </source>
</evidence>
<keyword evidence="7" id="KW-0067">ATP-binding</keyword>
<evidence type="ECO:0000256" key="2">
    <source>
        <dbReference type="ARBA" id="ARBA00007577"/>
    </source>
</evidence>
<dbReference type="GO" id="GO:0005524">
    <property type="term" value="F:ATP binding"/>
    <property type="evidence" value="ECO:0007669"/>
    <property type="project" value="UniProtKB-KW"/>
</dbReference>
<keyword evidence="9 12" id="KW-0472">Membrane</keyword>
<keyword evidence="10" id="KW-0325">Glycoprotein</keyword>
<feature type="transmembrane region" description="Helical" evidence="12">
    <location>
        <begin position="161"/>
        <end position="185"/>
    </location>
</feature>
<dbReference type="Proteomes" id="UP000827133">
    <property type="component" value="Unassembled WGS sequence"/>
</dbReference>
<comment type="subcellular location">
    <subcellularLocation>
        <location evidence="1">Cell membrane</location>
        <topology evidence="1">Multi-pass membrane protein</topology>
    </subcellularLocation>
</comment>
<feature type="transmembrane region" description="Helical" evidence="12">
    <location>
        <begin position="826"/>
        <end position="847"/>
    </location>
</feature>
<dbReference type="GO" id="GO:0090374">
    <property type="term" value="P:oligopeptide export from mitochondrion"/>
    <property type="evidence" value="ECO:0007669"/>
    <property type="project" value="TreeGrafter"/>
</dbReference>
<dbReference type="FunFam" id="3.40.50.300:FF:000302">
    <property type="entry name" value="ATP-binding cassette subfamily B member 5"/>
    <property type="match status" value="1"/>
</dbReference>
<comment type="caution">
    <text evidence="15">The sequence shown here is derived from an EMBL/GenBank/DDBJ whole genome shotgun (WGS) entry which is preliminary data.</text>
</comment>
<dbReference type="FunFam" id="1.20.1560.10:FF:000009">
    <property type="entry name" value="ABC transporter B family member 1"/>
    <property type="match status" value="1"/>
</dbReference>
<feature type="transmembrane region" description="Helical" evidence="12">
    <location>
        <begin position="774"/>
        <end position="791"/>
    </location>
</feature>
<dbReference type="Pfam" id="PF00005">
    <property type="entry name" value="ABC_tran"/>
    <property type="match status" value="2"/>
</dbReference>
<dbReference type="GO" id="GO:0005743">
    <property type="term" value="C:mitochondrial inner membrane"/>
    <property type="evidence" value="ECO:0007669"/>
    <property type="project" value="TreeGrafter"/>
</dbReference>
<dbReference type="FunFam" id="3.40.50.300:FF:000251">
    <property type="entry name" value="ABC transporter B family member 19"/>
    <property type="match status" value="1"/>
</dbReference>
<evidence type="ECO:0000256" key="3">
    <source>
        <dbReference type="ARBA" id="ARBA00022448"/>
    </source>
</evidence>
<keyword evidence="16" id="KW-1185">Reference proteome</keyword>
<keyword evidence="6" id="KW-0547">Nucleotide-binding</keyword>
<dbReference type="EMBL" id="JAHBCI010000002">
    <property type="protein sequence ID" value="KAG9505567.1"/>
    <property type="molecule type" value="Genomic_DNA"/>
</dbReference>
<dbReference type="GO" id="GO:0015421">
    <property type="term" value="F:ABC-type oligopeptide transporter activity"/>
    <property type="evidence" value="ECO:0007669"/>
    <property type="project" value="TreeGrafter"/>
</dbReference>
<feature type="compositionally biased region" description="Low complexity" evidence="11">
    <location>
        <begin position="7"/>
        <end position="30"/>
    </location>
</feature>
<dbReference type="GO" id="GO:0005886">
    <property type="term" value="C:plasma membrane"/>
    <property type="evidence" value="ECO:0007669"/>
    <property type="project" value="UniProtKB-SubCell"/>
</dbReference>
<feature type="transmembrane region" description="Helical" evidence="12">
    <location>
        <begin position="262"/>
        <end position="284"/>
    </location>
</feature>
<feature type="transmembrane region" description="Helical" evidence="12">
    <location>
        <begin position="1040"/>
        <end position="1064"/>
    </location>
</feature>
<dbReference type="PROSITE" id="PS50929">
    <property type="entry name" value="ABC_TM1F"/>
    <property type="match status" value="2"/>
</dbReference>
<evidence type="ECO:0000256" key="6">
    <source>
        <dbReference type="ARBA" id="ARBA00022741"/>
    </source>
</evidence>
<feature type="transmembrane region" description="Helical" evidence="12">
    <location>
        <begin position="237"/>
        <end position="256"/>
    </location>
</feature>
<proteinExistence type="inferred from homology"/>
<evidence type="ECO:0000256" key="8">
    <source>
        <dbReference type="ARBA" id="ARBA00022989"/>
    </source>
</evidence>
<protein>
    <submittedName>
        <fullName evidence="15">Uncharacterized protein</fullName>
    </submittedName>
</protein>
<keyword evidence="8 12" id="KW-1133">Transmembrane helix</keyword>
<feature type="transmembrane region" description="Helical" evidence="12">
    <location>
        <begin position="109"/>
        <end position="133"/>
    </location>
</feature>
<evidence type="ECO:0000256" key="1">
    <source>
        <dbReference type="ARBA" id="ARBA00004651"/>
    </source>
</evidence>
<dbReference type="Pfam" id="PF00664">
    <property type="entry name" value="ABC_membrane"/>
    <property type="match status" value="2"/>
</dbReference>
<keyword evidence="4" id="KW-1003">Cell membrane</keyword>
<dbReference type="InterPro" id="IPR039421">
    <property type="entry name" value="Type_1_exporter"/>
</dbReference>
<accession>A0A9P8IU39</accession>
<evidence type="ECO:0000313" key="16">
    <source>
        <dbReference type="Proteomes" id="UP000827133"/>
    </source>
</evidence>
<feature type="transmembrane region" description="Helical" evidence="12">
    <location>
        <begin position="926"/>
        <end position="947"/>
    </location>
</feature>
<dbReference type="CDD" id="cd18578">
    <property type="entry name" value="ABC_6TM_Pgp_ABCB1_D2_like"/>
    <property type="match status" value="1"/>
</dbReference>
<dbReference type="InterPro" id="IPR011527">
    <property type="entry name" value="ABC1_TM_dom"/>
</dbReference>
<dbReference type="CDD" id="cd18577">
    <property type="entry name" value="ABC_6TM_Pgp_ABCB1_D1_like"/>
    <property type="match status" value="1"/>
</dbReference>
<dbReference type="SUPFAM" id="SSF90123">
    <property type="entry name" value="ABC transporter transmembrane region"/>
    <property type="match status" value="2"/>
</dbReference>
<dbReference type="InterPro" id="IPR027417">
    <property type="entry name" value="P-loop_NTPase"/>
</dbReference>
<sequence length="1349" mass="147594">MTKISERAAAATSSSNPSRPSSSSHSGSGSTDKDTARPHLKSSSDPNNEKLDLTKADSAVIVPPKAENIEDHYRHLPPDEAEVLRRQVVSPEVKQGVAVLYRYASRNDILIILISALCSIAGGAALPLMTVVFGRLQAIFEEFFVNRTLTSSAFNDKLVEFVLYFVYLGIGEFIVVYISTVGFIYTGEHLAAKIREHYLESCLRQNIGFFDQIGAGEVVTRITSDTNLIQDGISEKVSLTLAAVATFVSAFIIGFIKYWKLTLILFSTVVALLINMGGGSSFILKYNRQSLEAYAHGGSLADEVISSIRNAVAFGTQERLARQYDAHLKNAEYFGFRVKGAVACMIAGMMMVLYLNYGLAFWQGSKMLVDGETSLSNILTILMAVMIGAFNLGNVAPNIQAFTNAVAAAAKIFNTIDRVSPLDSSSNEGEKLENIQGSIRLSKIKHIYPSRPEVTVMDDVSLEIPAGKVTALVGASGSGKSTIVGLVERFYDPVQGTVYLDGHDISKLNLRWLRQQMALVSQEPTLFGTTIFNNIRHGLIGTKYEDASEEKQHELVIEAAKKANAHDFVSSLPEKYETNVGERGFLLSGGQKQRIAIARAIVSDPKILLLDEATSALDTKSEGVVQAALENASEGRTTITIAHRLSTIRDAHNIVVMSDGRIVEQGTHNELLENMGPYSKLVSAQKIAAAETMTPEEQAAIDEEEVSLMRKMTSEKQAANIADPNDDIAARLDRTSTTKSASSLALQGRKAEAEQKYGLWTLIKLIASFNKKELGFMLVGLVFSAICGGGNPTQAVFFAKQITTLSAPVTDQTKHQIKKDSDFWSAMYLMLAFVQLFAFVIQGILFAKCSERLVHRVRDRAFRAMLRQDVAFFDRDENTAGALTSFLSTETTHVAGLSGVTLGTLLMVATTLIAAITLSLAIQWKLSLVCISMIPVLLGCGFFRFWILAQFQRRSKAAYDSSAGFASEAISAIRTVASLTREEDVLKQYRHSLAIQQRKSLISVLKSSTLYAASQSLLFACFALAFWYGGSLLSKFELSMFQFFLCIMAIIFGSQSAGTIFSFAPDMGKAHHAAGELKKLFDRQPVVDTWSDNGEHLPHVEGTLEFRDVHFRYPTRPEQPVLRGLNLTVRPGQYIALVGASGCGKSTTIALLERFYDPLSGGVFIDGHEISTLNVNDYRSHIALVSQEPTLYQGTIRDNILLGTAREDVSDKDIEHATREANIYDFIVSLPDGFNTVVGSKGALLSGGQKQRIAIARALIRDPKILLLDEATSALDSESEHVVQAALDKAAKGRTTIAVAHRLSTIQKADIIYVFDQGRIVEEGTHSELMKKNGRYAELVNLQSLEKQS</sequence>
<feature type="transmembrane region" description="Helical" evidence="12">
    <location>
        <begin position="894"/>
        <end position="920"/>
    </location>
</feature>
<organism evidence="15 16">
    <name type="scientific">Fusarium musae</name>
    <dbReference type="NCBI Taxonomy" id="1042133"/>
    <lineage>
        <taxon>Eukaryota</taxon>
        <taxon>Fungi</taxon>
        <taxon>Dikarya</taxon>
        <taxon>Ascomycota</taxon>
        <taxon>Pezizomycotina</taxon>
        <taxon>Sordariomycetes</taxon>
        <taxon>Hypocreomycetidae</taxon>
        <taxon>Hypocreales</taxon>
        <taxon>Nectriaceae</taxon>
        <taxon>Fusarium</taxon>
    </lineage>
</organism>
<dbReference type="PANTHER" id="PTHR43394">
    <property type="entry name" value="ATP-DEPENDENT PERMEASE MDL1, MITOCHONDRIAL"/>
    <property type="match status" value="1"/>
</dbReference>
<dbReference type="SMART" id="SM00382">
    <property type="entry name" value="AAA"/>
    <property type="match status" value="2"/>
</dbReference>
<evidence type="ECO:0000256" key="11">
    <source>
        <dbReference type="SAM" id="MobiDB-lite"/>
    </source>
</evidence>
<evidence type="ECO:0000256" key="9">
    <source>
        <dbReference type="ARBA" id="ARBA00023136"/>
    </source>
</evidence>
<dbReference type="Gene3D" id="3.40.50.300">
    <property type="entry name" value="P-loop containing nucleotide triphosphate hydrolases"/>
    <property type="match status" value="2"/>
</dbReference>
<feature type="transmembrane region" description="Helical" evidence="12">
    <location>
        <begin position="340"/>
        <end position="362"/>
    </location>
</feature>
<dbReference type="GO" id="GO:0016887">
    <property type="term" value="F:ATP hydrolysis activity"/>
    <property type="evidence" value="ECO:0007669"/>
    <property type="project" value="InterPro"/>
</dbReference>
<evidence type="ECO:0000256" key="5">
    <source>
        <dbReference type="ARBA" id="ARBA00022692"/>
    </source>
</evidence>
<evidence type="ECO:0000256" key="7">
    <source>
        <dbReference type="ARBA" id="ARBA00022840"/>
    </source>
</evidence>
<feature type="transmembrane region" description="Helical" evidence="12">
    <location>
        <begin position="1008"/>
        <end position="1028"/>
    </location>
</feature>
<feature type="domain" description="ABC transporter" evidence="13">
    <location>
        <begin position="1104"/>
        <end position="1342"/>
    </location>
</feature>
<dbReference type="GeneID" id="68310396"/>
<dbReference type="PROSITE" id="PS50893">
    <property type="entry name" value="ABC_TRANSPORTER_2"/>
    <property type="match status" value="2"/>
</dbReference>
<feature type="domain" description="ABC transmembrane type-1" evidence="14">
    <location>
        <begin position="113"/>
        <end position="404"/>
    </location>
</feature>
<name>A0A9P8IU39_9HYPO</name>
<dbReference type="PANTHER" id="PTHR43394:SF27">
    <property type="entry name" value="ATP-DEPENDENT TRANSLOCASE ABCB1-LIKE"/>
    <property type="match status" value="1"/>
</dbReference>
<evidence type="ECO:0000313" key="15">
    <source>
        <dbReference type="EMBL" id="KAG9505567.1"/>
    </source>
</evidence>
<feature type="domain" description="ABC transporter" evidence="13">
    <location>
        <begin position="439"/>
        <end position="684"/>
    </location>
</feature>
<feature type="transmembrane region" description="Helical" evidence="12">
    <location>
        <begin position="374"/>
        <end position="392"/>
    </location>
</feature>
<gene>
    <name evidence="15" type="ORF">J7337_002539</name>
</gene>
<comment type="similarity">
    <text evidence="2">Belongs to the ABC transporter superfamily. ABCB family. Multidrug resistance exporter (TC 3.A.1.201) subfamily.</text>
</comment>
<dbReference type="InterPro" id="IPR003439">
    <property type="entry name" value="ABC_transporter-like_ATP-bd"/>
</dbReference>
<dbReference type="SUPFAM" id="SSF52540">
    <property type="entry name" value="P-loop containing nucleoside triphosphate hydrolases"/>
    <property type="match status" value="2"/>
</dbReference>
<feature type="domain" description="ABC transmembrane type-1" evidence="14">
    <location>
        <begin position="778"/>
        <end position="1069"/>
    </location>
</feature>
<evidence type="ECO:0000256" key="12">
    <source>
        <dbReference type="SAM" id="Phobius"/>
    </source>
</evidence>
<dbReference type="RefSeq" id="XP_044684566.1">
    <property type="nucleotide sequence ID" value="XM_044820266.1"/>
</dbReference>
<evidence type="ECO:0000256" key="10">
    <source>
        <dbReference type="ARBA" id="ARBA00023180"/>
    </source>
</evidence>
<dbReference type="Gene3D" id="1.20.1560.10">
    <property type="entry name" value="ABC transporter type 1, transmembrane domain"/>
    <property type="match status" value="1"/>
</dbReference>
<evidence type="ECO:0000256" key="4">
    <source>
        <dbReference type="ARBA" id="ARBA00022475"/>
    </source>
</evidence>
<dbReference type="FunFam" id="1.20.1560.10:FF:000102">
    <property type="entry name" value="ABC multidrug transporter Mdr1"/>
    <property type="match status" value="1"/>
</dbReference>
<dbReference type="InterPro" id="IPR017871">
    <property type="entry name" value="ABC_transporter-like_CS"/>
</dbReference>
<dbReference type="InterPro" id="IPR003593">
    <property type="entry name" value="AAA+_ATPase"/>
</dbReference>
<dbReference type="KEGG" id="fmu:J7337_002539"/>
<dbReference type="CDD" id="cd03249">
    <property type="entry name" value="ABC_MTABC3_MDL1_MDL2"/>
    <property type="match status" value="2"/>
</dbReference>
<keyword evidence="5 12" id="KW-0812">Transmembrane</keyword>
<keyword evidence="3" id="KW-0813">Transport</keyword>
<reference evidence="15" key="1">
    <citation type="journal article" date="2021" name="Mol. Plant Microbe Interact.">
        <title>Telomere to telomere genome assembly of Fusarium musae F31, causal agent of crown rot disease of banana.</title>
        <authorList>
            <person name="Degradi L."/>
            <person name="Tava V."/>
            <person name="Kunova A."/>
            <person name="Cortesi P."/>
            <person name="Saracchi M."/>
            <person name="Pasquali M."/>
        </authorList>
    </citation>
    <scope>NUCLEOTIDE SEQUENCE</scope>
    <source>
        <strain evidence="15">F31</strain>
    </source>
</reference>
<dbReference type="PROSITE" id="PS00211">
    <property type="entry name" value="ABC_TRANSPORTER_1"/>
    <property type="match status" value="2"/>
</dbReference>
<feature type="region of interest" description="Disordered" evidence="11">
    <location>
        <begin position="1"/>
        <end position="57"/>
    </location>
</feature>
<dbReference type="InterPro" id="IPR036640">
    <property type="entry name" value="ABC1_TM_sf"/>
</dbReference>